<feature type="binding site" evidence="8">
    <location>
        <position position="524"/>
    </location>
    <ligand>
        <name>ATP</name>
        <dbReference type="ChEBI" id="CHEBI:30616"/>
    </ligand>
</feature>
<dbReference type="Proteomes" id="UP000230052">
    <property type="component" value="Unassembled WGS sequence"/>
</dbReference>
<name>A0A2J0KQK7_9BACT</name>
<dbReference type="AlphaFoldDB" id="A0A2J0KQK7"/>
<dbReference type="Pfam" id="PF00586">
    <property type="entry name" value="AIRS"/>
    <property type="match status" value="2"/>
</dbReference>
<feature type="active site" evidence="8">
    <location>
        <position position="43"/>
    </location>
</feature>
<feature type="binding site" evidence="8">
    <location>
        <begin position="304"/>
        <end position="306"/>
    </location>
    <ligand>
        <name>substrate</name>
    </ligand>
</feature>
<feature type="binding site" evidence="8">
    <location>
        <position position="525"/>
    </location>
    <ligand>
        <name>Mg(2+)</name>
        <dbReference type="ChEBI" id="CHEBI:18420"/>
        <label>1</label>
    </ligand>
</feature>
<keyword evidence="7 8" id="KW-0460">Magnesium</keyword>
<feature type="binding site" evidence="8">
    <location>
        <begin position="86"/>
        <end position="89"/>
    </location>
    <ligand>
        <name>substrate</name>
    </ligand>
</feature>
<keyword evidence="6 8" id="KW-0067">ATP-binding</keyword>
<evidence type="ECO:0000259" key="9">
    <source>
        <dbReference type="Pfam" id="PF00586"/>
    </source>
</evidence>
<dbReference type="UniPathway" id="UPA00074">
    <property type="reaction ID" value="UER00128"/>
</dbReference>
<feature type="domain" description="Phosphoribosylformylglycinamidine synthase linker" evidence="11">
    <location>
        <begin position="4"/>
        <end position="46"/>
    </location>
</feature>
<dbReference type="CDD" id="cd02204">
    <property type="entry name" value="PurL_repeat2"/>
    <property type="match status" value="1"/>
</dbReference>
<protein>
    <recommendedName>
        <fullName evidence="8">Phosphoribosylformylglycinamidine synthase subunit PurL</fullName>
        <shortName evidence="8">FGAM synthase</shortName>
        <ecNumber evidence="8">6.3.5.3</ecNumber>
    </recommendedName>
    <alternativeName>
        <fullName evidence="8">Formylglycinamide ribonucleotide amidotransferase subunit II</fullName>
        <shortName evidence="8">FGAR amidotransferase II</shortName>
        <shortName evidence="8">FGAR-AT II</shortName>
    </alternativeName>
    <alternativeName>
        <fullName evidence="8">Glutamine amidotransferase PurL</fullName>
    </alternativeName>
    <alternativeName>
        <fullName evidence="8">Phosphoribosylformylglycinamidine synthase subunit II</fullName>
    </alternativeName>
</protein>
<dbReference type="GO" id="GO:0006189">
    <property type="term" value="P:'de novo' IMP biosynthetic process"/>
    <property type="evidence" value="ECO:0007669"/>
    <property type="project" value="UniProtKB-UniRule"/>
</dbReference>
<feature type="binding site" evidence="8">
    <location>
        <position position="46"/>
    </location>
    <ligand>
        <name>ATP</name>
        <dbReference type="ChEBI" id="CHEBI:30616"/>
    </ligand>
</feature>
<sequence>MVTSKNYRELGLNAKEYRKIIDILKREPTPTELAMFSVQWSEHCGYIHSRKMLKLLPKTGKYQTLIGEDSGGIIVDDLAIIFKMESHNHPSQVEPRQGAATGVGGIIRDIFTAGARPIALLDSLRFGPLSDPYNRFLLNGVVDGIQFYGNCVGIPTVGGEIYFNDSYSGNCLVNVMCIGVAKKDKLSRARAFGAGNYIMYAGSSTGRDGIGGCSILASQDFKECEEKRPTVQIGDPFTEKCLIEATLEALSTGYILGIKDMGAAGLTCATSEMASAGNSGIEVELQSVPRREENMAPWEVMMSESQERMLLCIKKGKENYIKNIFLKWGLTAAVLGRVTTDNMVKIKDKGKVVVEVQADALTNTPMYSVSFKKPDYLSKINKLNINKIIQPKDFNQILLKLLGSPSIASKEWAYQQYDHMVQTNSVVLPGSDAAVLRLKGTAKAVAATTDCNSLYCYLNPYRGAQIAVAEAARNLVCSGAEPAAVTDCLNFGNPKKEDRFWQFKNCVEGIASACRFFHIPVVSGNVSFYNESPKGAIFPTPAIGMIGIVDDVSKICTQYFKREGEIIVLLGNAKEEIGGSEYLKEIHGLIKGDAPDLELHLEKAVQRTAGEAIRKGLISSAHDCSEGGLAVALAECCISNKDKFVGAIIDNLNFKIRTDALLFGESQSRIILSCHENYVEKLRIIAGKNKAPFRIIGATGGTELRILNKDKEIIGLGLEKLSQKWRESLERYIVTQNSEKISKDAPEKGCNYA</sequence>
<feature type="domain" description="PurM-like C-terminal" evidence="10">
    <location>
        <begin position="194"/>
        <end position="347"/>
    </location>
</feature>
<dbReference type="InterPro" id="IPR010074">
    <property type="entry name" value="PRibForGlyAmidine_synth_PurL"/>
</dbReference>
<comment type="function">
    <text evidence="8">Part of the phosphoribosylformylglycinamidine synthase complex involved in the purines biosynthetic pathway. Catalyzes the ATP-dependent conversion of formylglycinamide ribonucleotide (FGAR) and glutamine to yield formylglycinamidine ribonucleotide (FGAM) and glutamate. The FGAM synthase complex is composed of three subunits. PurQ produces an ammonia molecule by converting glutamine to glutamate. PurL transfers the ammonia molecule to FGAR to form FGAM in an ATP-dependent manner. PurS interacts with PurQ and PurL and is thought to assist in the transfer of the ammonia molecule from PurQ to PurL.</text>
</comment>
<keyword evidence="4 8" id="KW-0547">Nucleotide-binding</keyword>
<feature type="binding site" evidence="8">
    <location>
        <position position="487"/>
    </location>
    <ligand>
        <name>ATP</name>
        <dbReference type="ChEBI" id="CHEBI:30616"/>
    </ligand>
</feature>
<dbReference type="PANTHER" id="PTHR43555:SF1">
    <property type="entry name" value="PHOSPHORIBOSYLFORMYLGLYCINAMIDINE SYNTHASE SUBUNIT PURL"/>
    <property type="match status" value="1"/>
</dbReference>
<evidence type="ECO:0000313" key="13">
    <source>
        <dbReference type="Proteomes" id="UP000230052"/>
    </source>
</evidence>
<keyword evidence="2 8" id="KW-0436">Ligase</keyword>
<dbReference type="InterPro" id="IPR016188">
    <property type="entry name" value="PurM-like_N"/>
</dbReference>
<comment type="catalytic activity">
    <reaction evidence="8">
        <text>N(2)-formyl-N(1)-(5-phospho-beta-D-ribosyl)glycinamide + L-glutamine + ATP + H2O = 2-formamido-N(1)-(5-O-phospho-beta-D-ribosyl)acetamidine + L-glutamate + ADP + phosphate + H(+)</text>
        <dbReference type="Rhea" id="RHEA:17129"/>
        <dbReference type="ChEBI" id="CHEBI:15377"/>
        <dbReference type="ChEBI" id="CHEBI:15378"/>
        <dbReference type="ChEBI" id="CHEBI:29985"/>
        <dbReference type="ChEBI" id="CHEBI:30616"/>
        <dbReference type="ChEBI" id="CHEBI:43474"/>
        <dbReference type="ChEBI" id="CHEBI:58359"/>
        <dbReference type="ChEBI" id="CHEBI:147286"/>
        <dbReference type="ChEBI" id="CHEBI:147287"/>
        <dbReference type="ChEBI" id="CHEBI:456216"/>
        <dbReference type="EC" id="6.3.5.3"/>
    </reaction>
</comment>
<feature type="binding site" evidence="8">
    <location>
        <position position="85"/>
    </location>
    <ligand>
        <name>Mg(2+)</name>
        <dbReference type="ChEBI" id="CHEBI:18420"/>
        <label>1</label>
    </ligand>
</feature>
<dbReference type="HAMAP" id="MF_00420">
    <property type="entry name" value="PurL_2"/>
    <property type="match status" value="1"/>
</dbReference>
<dbReference type="GO" id="GO:0000287">
    <property type="term" value="F:magnesium ion binding"/>
    <property type="evidence" value="ECO:0007669"/>
    <property type="project" value="UniProtKB-UniRule"/>
</dbReference>
<feature type="domain" description="PurM-like C-terminal" evidence="10">
    <location>
        <begin position="562"/>
        <end position="700"/>
    </location>
</feature>
<feature type="domain" description="PurM-like N-terminal" evidence="9">
    <location>
        <begin position="68"/>
        <end position="181"/>
    </location>
</feature>
<dbReference type="EMBL" id="PEWV01000075">
    <property type="protein sequence ID" value="PIU40912.1"/>
    <property type="molecule type" value="Genomic_DNA"/>
</dbReference>
<gene>
    <name evidence="8" type="primary">purL</name>
    <name evidence="12" type="ORF">COS99_08390</name>
</gene>
<dbReference type="Pfam" id="PF18072">
    <property type="entry name" value="FGAR-AT_linker"/>
    <property type="match status" value="1"/>
</dbReference>
<dbReference type="SUPFAM" id="SSF55326">
    <property type="entry name" value="PurM N-terminal domain-like"/>
    <property type="match status" value="2"/>
</dbReference>
<dbReference type="GO" id="GO:0005524">
    <property type="term" value="F:ATP binding"/>
    <property type="evidence" value="ECO:0007669"/>
    <property type="project" value="UniProtKB-UniRule"/>
</dbReference>
<feature type="binding site" evidence="8">
    <location>
        <position position="109"/>
    </location>
    <ligand>
        <name>Mg(2+)</name>
        <dbReference type="ChEBI" id="CHEBI:18420"/>
        <label>2</label>
    </ligand>
</feature>
<dbReference type="GO" id="GO:0004642">
    <property type="term" value="F:phosphoribosylformylglycinamidine synthase activity"/>
    <property type="evidence" value="ECO:0007669"/>
    <property type="project" value="UniProtKB-UniRule"/>
</dbReference>
<keyword evidence="1 8" id="KW-0963">Cytoplasm</keyword>
<comment type="subunit">
    <text evidence="8">Monomer. Part of the FGAM synthase complex composed of 1 PurL, 1 PurQ and 2 PurS subunits.</text>
</comment>
<dbReference type="EC" id="6.3.5.3" evidence="8"/>
<evidence type="ECO:0000256" key="2">
    <source>
        <dbReference type="ARBA" id="ARBA00022598"/>
    </source>
</evidence>
<dbReference type="InterPro" id="IPR036921">
    <property type="entry name" value="PurM-like_N_sf"/>
</dbReference>
<evidence type="ECO:0000313" key="12">
    <source>
        <dbReference type="EMBL" id="PIU40912.1"/>
    </source>
</evidence>
<feature type="binding site" evidence="8">
    <location>
        <position position="108"/>
    </location>
    <ligand>
        <name>substrate</name>
    </ligand>
</feature>
<evidence type="ECO:0000256" key="4">
    <source>
        <dbReference type="ARBA" id="ARBA00022741"/>
    </source>
</evidence>
<comment type="similarity">
    <text evidence="8">Belongs to the FGAMS family.</text>
</comment>
<dbReference type="InterPro" id="IPR041609">
    <property type="entry name" value="PurL_linker"/>
</dbReference>
<dbReference type="InterPro" id="IPR010918">
    <property type="entry name" value="PurM-like_C_dom"/>
</dbReference>
<feature type="binding site" evidence="8">
    <location>
        <position position="83"/>
    </location>
    <ligand>
        <name>ATP</name>
        <dbReference type="ChEBI" id="CHEBI:30616"/>
    </ligand>
</feature>
<dbReference type="PIRSF" id="PIRSF001587">
    <property type="entry name" value="FGAM_synthase_II"/>
    <property type="match status" value="1"/>
</dbReference>
<evidence type="ECO:0000259" key="11">
    <source>
        <dbReference type="Pfam" id="PF18072"/>
    </source>
</evidence>
<keyword evidence="5 8" id="KW-0658">Purine biosynthesis</keyword>
<comment type="pathway">
    <text evidence="8">Purine metabolism; IMP biosynthesis via de novo pathway; 5-amino-1-(5-phospho-D-ribosyl)imidazole from N(2)-formyl-N(1)-(5-phospho-D-ribosyl)glycinamide: step 1/2.</text>
</comment>
<comment type="caution">
    <text evidence="12">The sequence shown here is derived from an EMBL/GenBank/DDBJ whole genome shotgun (WGS) entry which is preliminary data.</text>
</comment>
<keyword evidence="3 8" id="KW-0479">Metal-binding</keyword>
<dbReference type="Pfam" id="PF02769">
    <property type="entry name" value="AIRS_C"/>
    <property type="match status" value="2"/>
</dbReference>
<feature type="binding site" evidence="8">
    <location>
        <position position="232"/>
    </location>
    <ligand>
        <name>substrate</name>
    </ligand>
</feature>
<proteinExistence type="inferred from homology"/>
<feature type="domain" description="PurM-like N-terminal" evidence="9">
    <location>
        <begin position="430"/>
        <end position="549"/>
    </location>
</feature>
<dbReference type="Gene3D" id="3.30.1330.10">
    <property type="entry name" value="PurM-like, N-terminal domain"/>
    <property type="match status" value="2"/>
</dbReference>
<feature type="active site" description="Proton acceptor" evidence="8">
    <location>
        <position position="87"/>
    </location>
</feature>
<feature type="binding site" evidence="8">
    <location>
        <position position="260"/>
    </location>
    <ligand>
        <name>Mg(2+)</name>
        <dbReference type="ChEBI" id="CHEBI:18420"/>
        <label>2</label>
    </ligand>
</feature>
<dbReference type="SUPFAM" id="SSF56042">
    <property type="entry name" value="PurM C-terminal domain-like"/>
    <property type="match status" value="2"/>
</dbReference>
<evidence type="ECO:0000256" key="8">
    <source>
        <dbReference type="HAMAP-Rule" id="MF_00420"/>
    </source>
</evidence>
<dbReference type="PANTHER" id="PTHR43555">
    <property type="entry name" value="PHOSPHORIBOSYLFORMYLGLYCINAMIDINE SYNTHASE SUBUNIT PURL"/>
    <property type="match status" value="1"/>
</dbReference>
<dbReference type="Gene3D" id="3.90.650.10">
    <property type="entry name" value="PurM-like C-terminal domain"/>
    <property type="match status" value="2"/>
</dbReference>
<evidence type="ECO:0000256" key="5">
    <source>
        <dbReference type="ARBA" id="ARBA00022755"/>
    </source>
</evidence>
<evidence type="ECO:0000256" key="6">
    <source>
        <dbReference type="ARBA" id="ARBA00022840"/>
    </source>
</evidence>
<dbReference type="GO" id="GO:0005737">
    <property type="term" value="C:cytoplasm"/>
    <property type="evidence" value="ECO:0007669"/>
    <property type="project" value="UniProtKB-SubCell"/>
</dbReference>
<organism evidence="12 13">
    <name type="scientific">Candidatus Aquitaenariimonas noxiae</name>
    <dbReference type="NCBI Taxonomy" id="1974741"/>
    <lineage>
        <taxon>Bacteria</taxon>
        <taxon>Pseudomonadati</taxon>
        <taxon>Candidatus Omnitrophota</taxon>
        <taxon>Candidatus Aquitaenariimonas</taxon>
    </lineage>
</organism>
<comment type="caution">
    <text evidence="8">Lacks conserved residue(s) required for the propagation of feature annotation.</text>
</comment>
<evidence type="ECO:0000256" key="3">
    <source>
        <dbReference type="ARBA" id="ARBA00022723"/>
    </source>
</evidence>
<comment type="subcellular location">
    <subcellularLocation>
        <location evidence="8">Cytoplasm</location>
    </subcellularLocation>
</comment>
<evidence type="ECO:0000256" key="7">
    <source>
        <dbReference type="ARBA" id="ARBA00022842"/>
    </source>
</evidence>
<dbReference type="NCBIfam" id="TIGR01736">
    <property type="entry name" value="FGAM_synth_II"/>
    <property type="match status" value="1"/>
</dbReference>
<dbReference type="CDD" id="cd02203">
    <property type="entry name" value="PurL_repeat1"/>
    <property type="match status" value="1"/>
</dbReference>
<dbReference type="NCBIfam" id="NF002290">
    <property type="entry name" value="PRK01213.1"/>
    <property type="match status" value="1"/>
</dbReference>
<reference evidence="12 13" key="1">
    <citation type="submission" date="2017-09" db="EMBL/GenBank/DDBJ databases">
        <title>Depth-based differentiation of microbial function through sediment-hosted aquifers and enrichment of novel symbionts in the deep terrestrial subsurface.</title>
        <authorList>
            <person name="Probst A.J."/>
            <person name="Ladd B."/>
            <person name="Jarett J.K."/>
            <person name="Geller-Mcgrath D.E."/>
            <person name="Sieber C.M."/>
            <person name="Emerson J.B."/>
            <person name="Anantharaman K."/>
            <person name="Thomas B.C."/>
            <person name="Malmstrom R."/>
            <person name="Stieglmeier M."/>
            <person name="Klingl A."/>
            <person name="Woyke T."/>
            <person name="Ryan C.M."/>
            <person name="Banfield J.F."/>
        </authorList>
    </citation>
    <scope>NUCLEOTIDE SEQUENCE [LARGE SCALE GENOMIC DNA]</scope>
    <source>
        <strain evidence="12">CG07_land_8_20_14_0_80_42_15</strain>
    </source>
</reference>
<feature type="binding site" evidence="8">
    <location>
        <position position="527"/>
    </location>
    <ligand>
        <name>substrate</name>
    </ligand>
</feature>
<evidence type="ECO:0000256" key="1">
    <source>
        <dbReference type="ARBA" id="ARBA00022490"/>
    </source>
</evidence>
<dbReference type="InterPro" id="IPR036676">
    <property type="entry name" value="PurM-like_C_sf"/>
</dbReference>
<evidence type="ECO:0000259" key="10">
    <source>
        <dbReference type="Pfam" id="PF02769"/>
    </source>
</evidence>
<accession>A0A2J0KQK7</accession>